<keyword evidence="2" id="KW-0805">Transcription regulation</keyword>
<sequence length="206" mass="23929">MLTDEQLARKMSEGDQEAFEMLVNRFHGPLLLYAARLVGDREKAKDLVQETFIKLIRHLREQDGLDHVKAWLYRVLMNLCRDYWKSAAAVRERAAGEQMPDKEDPQVNAEEQYLKGETADEIRMLLGELTMMQQQVITLRFYEDMKLQDIAELLNIPLSTAKSSLYAGLRRLKVKILEKPELYASMPNLMTDTFTENEVYAHESKS</sequence>
<dbReference type="SUPFAM" id="SSF88946">
    <property type="entry name" value="Sigma2 domain of RNA polymerase sigma factors"/>
    <property type="match status" value="1"/>
</dbReference>
<dbReference type="SUPFAM" id="SSF88659">
    <property type="entry name" value="Sigma3 and sigma4 domains of RNA polymerase sigma factors"/>
    <property type="match status" value="1"/>
</dbReference>
<dbReference type="Pfam" id="PF08281">
    <property type="entry name" value="Sigma70_r4_2"/>
    <property type="match status" value="1"/>
</dbReference>
<evidence type="ECO:0000313" key="8">
    <source>
        <dbReference type="EMBL" id="MFD2702703.1"/>
    </source>
</evidence>
<evidence type="ECO:0000256" key="2">
    <source>
        <dbReference type="ARBA" id="ARBA00023015"/>
    </source>
</evidence>
<dbReference type="PANTHER" id="PTHR43133">
    <property type="entry name" value="RNA POLYMERASE ECF-TYPE SIGMA FACTO"/>
    <property type="match status" value="1"/>
</dbReference>
<dbReference type="PANTHER" id="PTHR43133:SF8">
    <property type="entry name" value="RNA POLYMERASE SIGMA FACTOR HI_1459-RELATED"/>
    <property type="match status" value="1"/>
</dbReference>
<dbReference type="InterPro" id="IPR039425">
    <property type="entry name" value="RNA_pol_sigma-70-like"/>
</dbReference>
<comment type="similarity">
    <text evidence="1">Belongs to the sigma-70 factor family. ECF subfamily.</text>
</comment>
<dbReference type="EMBL" id="JBHUMJ010000007">
    <property type="protein sequence ID" value="MFD2702703.1"/>
    <property type="molecule type" value="Genomic_DNA"/>
</dbReference>
<dbReference type="InterPro" id="IPR007627">
    <property type="entry name" value="RNA_pol_sigma70_r2"/>
</dbReference>
<evidence type="ECO:0000313" key="9">
    <source>
        <dbReference type="Proteomes" id="UP001597540"/>
    </source>
</evidence>
<dbReference type="RefSeq" id="WP_076315362.1">
    <property type="nucleotide sequence ID" value="NZ_JBHUMJ010000007.1"/>
</dbReference>
<comment type="caution">
    <text evidence="8">The sequence shown here is derived from an EMBL/GenBank/DDBJ whole genome shotgun (WGS) entry which is preliminary data.</text>
</comment>
<name>A0ABW5STP3_9BACL</name>
<proteinExistence type="inferred from homology"/>
<dbReference type="InterPro" id="IPR036388">
    <property type="entry name" value="WH-like_DNA-bd_sf"/>
</dbReference>
<dbReference type="Gene3D" id="1.10.1740.10">
    <property type="match status" value="1"/>
</dbReference>
<dbReference type="Pfam" id="PF04542">
    <property type="entry name" value="Sigma70_r2"/>
    <property type="match status" value="1"/>
</dbReference>
<dbReference type="NCBIfam" id="TIGR02937">
    <property type="entry name" value="sigma70-ECF"/>
    <property type="match status" value="1"/>
</dbReference>
<dbReference type="InterPro" id="IPR013325">
    <property type="entry name" value="RNA_pol_sigma_r2"/>
</dbReference>
<evidence type="ECO:0000256" key="4">
    <source>
        <dbReference type="ARBA" id="ARBA00023125"/>
    </source>
</evidence>
<evidence type="ECO:0000259" key="7">
    <source>
        <dbReference type="Pfam" id="PF08281"/>
    </source>
</evidence>
<dbReference type="InterPro" id="IPR014284">
    <property type="entry name" value="RNA_pol_sigma-70_dom"/>
</dbReference>
<protein>
    <submittedName>
        <fullName evidence="8">RNA polymerase sigma factor</fullName>
    </submittedName>
</protein>
<dbReference type="Gene3D" id="1.10.10.10">
    <property type="entry name" value="Winged helix-like DNA-binding domain superfamily/Winged helix DNA-binding domain"/>
    <property type="match status" value="1"/>
</dbReference>
<reference evidence="9" key="1">
    <citation type="journal article" date="2019" name="Int. J. Syst. Evol. Microbiol.">
        <title>The Global Catalogue of Microorganisms (GCM) 10K type strain sequencing project: providing services to taxonomists for standard genome sequencing and annotation.</title>
        <authorList>
            <consortium name="The Broad Institute Genomics Platform"/>
            <consortium name="The Broad Institute Genome Sequencing Center for Infectious Disease"/>
            <person name="Wu L."/>
            <person name="Ma J."/>
        </authorList>
    </citation>
    <scope>NUCLEOTIDE SEQUENCE [LARGE SCALE GENOMIC DNA]</scope>
    <source>
        <strain evidence="9">KCTC 33849</strain>
    </source>
</reference>
<dbReference type="InterPro" id="IPR013249">
    <property type="entry name" value="RNA_pol_sigma70_r4_t2"/>
</dbReference>
<feature type="domain" description="RNA polymerase sigma-70 region 2" evidence="6">
    <location>
        <begin position="22"/>
        <end position="88"/>
    </location>
</feature>
<keyword evidence="9" id="KW-1185">Reference proteome</keyword>
<evidence type="ECO:0000256" key="3">
    <source>
        <dbReference type="ARBA" id="ARBA00023082"/>
    </source>
</evidence>
<accession>A0ABW5STP3</accession>
<evidence type="ECO:0000259" key="6">
    <source>
        <dbReference type="Pfam" id="PF04542"/>
    </source>
</evidence>
<keyword evidence="5" id="KW-0804">Transcription</keyword>
<keyword evidence="3" id="KW-0731">Sigma factor</keyword>
<evidence type="ECO:0000256" key="5">
    <source>
        <dbReference type="ARBA" id="ARBA00023163"/>
    </source>
</evidence>
<evidence type="ECO:0000256" key="1">
    <source>
        <dbReference type="ARBA" id="ARBA00010641"/>
    </source>
</evidence>
<dbReference type="InterPro" id="IPR013324">
    <property type="entry name" value="RNA_pol_sigma_r3/r4-like"/>
</dbReference>
<organism evidence="8 9">
    <name type="scientific">Paenibacillus shunpengii</name>
    <dbReference type="NCBI Taxonomy" id="2054424"/>
    <lineage>
        <taxon>Bacteria</taxon>
        <taxon>Bacillati</taxon>
        <taxon>Bacillota</taxon>
        <taxon>Bacilli</taxon>
        <taxon>Bacillales</taxon>
        <taxon>Paenibacillaceae</taxon>
        <taxon>Paenibacillus</taxon>
    </lineage>
</organism>
<gene>
    <name evidence="8" type="ORF">ACFSVM_19810</name>
</gene>
<feature type="domain" description="RNA polymerase sigma factor 70 region 4 type 2" evidence="7">
    <location>
        <begin position="120"/>
        <end position="172"/>
    </location>
</feature>
<dbReference type="Proteomes" id="UP001597540">
    <property type="component" value="Unassembled WGS sequence"/>
</dbReference>
<dbReference type="CDD" id="cd06171">
    <property type="entry name" value="Sigma70_r4"/>
    <property type="match status" value="1"/>
</dbReference>
<keyword evidence="4" id="KW-0238">DNA-binding</keyword>